<protein>
    <submittedName>
        <fullName evidence="1">Uncharacterized protein</fullName>
    </submittedName>
</protein>
<dbReference type="AlphaFoldDB" id="A0A6A0A625"/>
<comment type="caution">
    <text evidence="1">The sequence shown here is derived from an EMBL/GenBank/DDBJ whole genome shotgun (WGS) entry which is preliminary data.</text>
</comment>
<reference evidence="1 2" key="1">
    <citation type="submission" date="2020-02" db="EMBL/GenBank/DDBJ databases">
        <title>Draft genome sequence of Haematococcus lacustris strain NIES-144.</title>
        <authorList>
            <person name="Morimoto D."/>
            <person name="Nakagawa S."/>
            <person name="Yoshida T."/>
            <person name="Sawayama S."/>
        </authorList>
    </citation>
    <scope>NUCLEOTIDE SEQUENCE [LARGE SCALE GENOMIC DNA]</scope>
    <source>
        <strain evidence="1 2">NIES-144</strain>
    </source>
</reference>
<keyword evidence="2" id="KW-1185">Reference proteome</keyword>
<evidence type="ECO:0000313" key="2">
    <source>
        <dbReference type="Proteomes" id="UP000485058"/>
    </source>
</evidence>
<dbReference type="EMBL" id="BLLF01003695">
    <property type="protein sequence ID" value="GFH27979.1"/>
    <property type="molecule type" value="Genomic_DNA"/>
</dbReference>
<name>A0A6A0A625_HAELA</name>
<organism evidence="1 2">
    <name type="scientific">Haematococcus lacustris</name>
    <name type="common">Green alga</name>
    <name type="synonym">Haematococcus pluvialis</name>
    <dbReference type="NCBI Taxonomy" id="44745"/>
    <lineage>
        <taxon>Eukaryota</taxon>
        <taxon>Viridiplantae</taxon>
        <taxon>Chlorophyta</taxon>
        <taxon>core chlorophytes</taxon>
        <taxon>Chlorophyceae</taxon>
        <taxon>CS clade</taxon>
        <taxon>Chlamydomonadales</taxon>
        <taxon>Haematococcaceae</taxon>
        <taxon>Haematococcus</taxon>
    </lineage>
</organism>
<dbReference type="Proteomes" id="UP000485058">
    <property type="component" value="Unassembled WGS sequence"/>
</dbReference>
<gene>
    <name evidence="1" type="ORF">HaLaN_26383</name>
</gene>
<evidence type="ECO:0000313" key="1">
    <source>
        <dbReference type="EMBL" id="GFH27979.1"/>
    </source>
</evidence>
<proteinExistence type="predicted"/>
<sequence length="144" mass="14644">MSNKTPLTLDTLRTVRADDGLICYEDGAACQLGAGLTSSSSLQLPQALLLKRSACELPAEAGAGSASQLGLARNSRSRTLSWATSAGLEAAPPSRTQSGTLGPTLGIGQAGQAMSLAAMPTLPEHEELQAAAPHMRAAASAPLY</sequence>
<accession>A0A6A0A625</accession>
<feature type="non-terminal residue" evidence="1">
    <location>
        <position position="144"/>
    </location>
</feature>
<feature type="non-terminal residue" evidence="1">
    <location>
        <position position="1"/>
    </location>
</feature>